<reference evidence="1" key="1">
    <citation type="submission" date="2022-07" db="EMBL/GenBank/DDBJ databases">
        <title>Phylogenomic reconstructions and comparative analyses of Kickxellomycotina fungi.</title>
        <authorList>
            <person name="Reynolds N.K."/>
            <person name="Stajich J.E."/>
            <person name="Barry K."/>
            <person name="Grigoriev I.V."/>
            <person name="Crous P."/>
            <person name="Smith M.E."/>
        </authorList>
    </citation>
    <scope>NUCLEOTIDE SEQUENCE</scope>
    <source>
        <strain evidence="1">CBS 109366</strain>
    </source>
</reference>
<keyword evidence="2" id="KW-1185">Reference proteome</keyword>
<sequence>MAGRLVTPTWLRDNLRSVKVLDCSWHLPFVNRNAKAEFAEAHIPGARFFDIDEVKDFSRADLPHMLPPPELFGSCMDSFGIANDDHVVVYDTAGVGPACRVFWTFHAMGHERVSVLDGGLPAWTAQRSEVEAGEAPGAVPTSKKYAARPIDALVADYTGIVKAIGELKASGGARGVQIVDARPHARFTGEAPEFRPGLSSGHMPHAISVPFTAVTEAADPAAPQAQTLKSPAGIRKVFEGA</sequence>
<feature type="non-terminal residue" evidence="1">
    <location>
        <position position="241"/>
    </location>
</feature>
<protein>
    <submittedName>
        <fullName evidence="1">Uncharacterized protein</fullName>
    </submittedName>
</protein>
<name>A0ACC1JVH7_9FUNG</name>
<dbReference type="Proteomes" id="UP001140234">
    <property type="component" value="Unassembled WGS sequence"/>
</dbReference>
<proteinExistence type="predicted"/>
<dbReference type="EMBL" id="JANBUJ010001218">
    <property type="protein sequence ID" value="KAJ2768263.1"/>
    <property type="molecule type" value="Genomic_DNA"/>
</dbReference>
<accession>A0ACC1JVH7</accession>
<gene>
    <name evidence="1" type="ORF">IWQ57_003611</name>
</gene>
<organism evidence="1 2">
    <name type="scientific">Coemansia nantahalensis</name>
    <dbReference type="NCBI Taxonomy" id="2789366"/>
    <lineage>
        <taxon>Eukaryota</taxon>
        <taxon>Fungi</taxon>
        <taxon>Fungi incertae sedis</taxon>
        <taxon>Zoopagomycota</taxon>
        <taxon>Kickxellomycotina</taxon>
        <taxon>Kickxellomycetes</taxon>
        <taxon>Kickxellales</taxon>
        <taxon>Kickxellaceae</taxon>
        <taxon>Coemansia</taxon>
    </lineage>
</organism>
<evidence type="ECO:0000313" key="2">
    <source>
        <dbReference type="Proteomes" id="UP001140234"/>
    </source>
</evidence>
<evidence type="ECO:0000313" key="1">
    <source>
        <dbReference type="EMBL" id="KAJ2768263.1"/>
    </source>
</evidence>
<comment type="caution">
    <text evidence="1">The sequence shown here is derived from an EMBL/GenBank/DDBJ whole genome shotgun (WGS) entry which is preliminary data.</text>
</comment>